<comment type="caution">
    <text evidence="1">The sequence shown here is derived from an EMBL/GenBank/DDBJ whole genome shotgun (WGS) entry which is preliminary data.</text>
</comment>
<keyword evidence="2" id="KW-1185">Reference proteome</keyword>
<gene>
    <name evidence="1" type="ORF">MRB53_001711</name>
</gene>
<name>A0ACC2MTG2_PERAE</name>
<sequence>MMREEDHMNQISNREDQLPSPEELTPLTQTLITPDLAKAFDITINRNPSSSPPLPPPSSEFIDSGRPDKQALPAKRPRLMWTPELHKRFLDALTHLGLENAVPKKILQHMRVDGLTRQNVSSHLQKYRLFLKRMRVLLSGEGGSASLDHLSASMPVPHHFLDQDGGPSFQGEGGENYLPSMPPGNHQMAAVAVETPAHQQQHLPGDD</sequence>
<proteinExistence type="predicted"/>
<organism evidence="1 2">
    <name type="scientific">Persea americana</name>
    <name type="common">Avocado</name>
    <dbReference type="NCBI Taxonomy" id="3435"/>
    <lineage>
        <taxon>Eukaryota</taxon>
        <taxon>Viridiplantae</taxon>
        <taxon>Streptophyta</taxon>
        <taxon>Embryophyta</taxon>
        <taxon>Tracheophyta</taxon>
        <taxon>Spermatophyta</taxon>
        <taxon>Magnoliopsida</taxon>
        <taxon>Magnoliidae</taxon>
        <taxon>Laurales</taxon>
        <taxon>Lauraceae</taxon>
        <taxon>Persea</taxon>
    </lineage>
</organism>
<evidence type="ECO:0000313" key="2">
    <source>
        <dbReference type="Proteomes" id="UP001234297"/>
    </source>
</evidence>
<protein>
    <submittedName>
        <fullName evidence="1">Uncharacterized protein</fullName>
    </submittedName>
</protein>
<dbReference type="Proteomes" id="UP001234297">
    <property type="component" value="Chromosome 1"/>
</dbReference>
<reference evidence="1 2" key="1">
    <citation type="journal article" date="2022" name="Hortic Res">
        <title>A haplotype resolved chromosomal level avocado genome allows analysis of novel avocado genes.</title>
        <authorList>
            <person name="Nath O."/>
            <person name="Fletcher S.J."/>
            <person name="Hayward A."/>
            <person name="Shaw L.M."/>
            <person name="Masouleh A.K."/>
            <person name="Furtado A."/>
            <person name="Henry R.J."/>
            <person name="Mitter N."/>
        </authorList>
    </citation>
    <scope>NUCLEOTIDE SEQUENCE [LARGE SCALE GENOMIC DNA]</scope>
    <source>
        <strain evidence="2">cv. Hass</strain>
    </source>
</reference>
<dbReference type="EMBL" id="CM056809">
    <property type="protein sequence ID" value="KAJ8648688.1"/>
    <property type="molecule type" value="Genomic_DNA"/>
</dbReference>
<accession>A0ACC2MTG2</accession>
<evidence type="ECO:0000313" key="1">
    <source>
        <dbReference type="EMBL" id="KAJ8648688.1"/>
    </source>
</evidence>